<keyword evidence="3" id="KW-1185">Reference proteome</keyword>
<dbReference type="InterPro" id="IPR009270">
    <property type="entry name" value="DUF927"/>
</dbReference>
<feature type="domain" description="DUF927" evidence="1">
    <location>
        <begin position="196"/>
        <end position="459"/>
    </location>
</feature>
<dbReference type="AlphaFoldDB" id="A0A1T0AVT9"/>
<dbReference type="EMBL" id="MUYB01000049">
    <property type="protein sequence ID" value="OOS01132.1"/>
    <property type="molecule type" value="Genomic_DNA"/>
</dbReference>
<dbReference type="OrthoDB" id="784829at2"/>
<comment type="caution">
    <text evidence="2">The sequence shown here is derived from an EMBL/GenBank/DDBJ whole genome shotgun (WGS) entry which is preliminary data.</text>
</comment>
<sequence length="741" mass="83642">MANKLKKAPHLEQQQASPFDDWLILAGGGAWQAWGTGTDRKGNSRKGQGEEWLLLCQVISAEPTNKPVILSSEALEEVADLKIAPPTQRFIKIVQFGELPQRQVTALCQNIAIRTEADSVLLCDSLGQEKENLSDYIKKLRTNSEALKLAENITERRIETKTDTRQDKRQPYIENRTEGEIKGLYRITPKYDNHTGELLSEKVEWLSDVVEVVAMGRSDDDYYTMLKFTPYGSEEAKTIALPLREVGERAGWQLLRKNGLNITNSQKLRPHLADYLQRYQGKGFYNVVNSTGWQKGAYILPNGEVIGKPQTPVFFVGQSANKTAYTQSGTLESWQREIADNVKGNYFMMLGVAVALSAPLIHLVNAESFGVHIFGGSSTGKTTIANIASSIYANPEEVRLSWFSTALGLSNEAQARNDGFMPLDEIGQGSNRKQVADTAYTLFNGVGKLQGAKEGGNRDLARWRTVAFSTGEIDLETYLTNAGIKTNVGQLVRLLNIPIQRAEQFHQHQDGKTHADYLNQASRLNYGVVGRAWISQLIDLHQQDQIKPLYQAILSRRLETLPNDAHSQVKRVVSRFSLLETALLLSQNLTGWQKEESETAISKAFSEWVNIFGYHSREERQIIEQVNGWLLANAEGRFIRYPFDPFQRQTVHNVAGYRIIPESNDKGEDEHFYLYPLAFEEATKGHPKEQSCKILAEKGLLDKGEGRYKFLRRLPHKIDSKRTRCFLLYPINEKEEEESEA</sequence>
<protein>
    <submittedName>
        <fullName evidence="2">DNA primase</fullName>
    </submittedName>
</protein>
<dbReference type="Pfam" id="PF06048">
    <property type="entry name" value="DUF927"/>
    <property type="match status" value="1"/>
</dbReference>
<dbReference type="STRING" id="123822.B0188_10110"/>
<reference evidence="2 3" key="1">
    <citation type="submission" date="2017-02" db="EMBL/GenBank/DDBJ databases">
        <title>Draft genome sequence of Haemophilus felis CCUG 31170 type strain.</title>
        <authorList>
            <person name="Engstrom-Jakobsson H."/>
            <person name="Salva-Serra F."/>
            <person name="Thorell K."/>
            <person name="Gonzales-Siles L."/>
            <person name="Karlsson R."/>
            <person name="Boulund F."/>
            <person name="Engstrand L."/>
            <person name="Kristiansson E."/>
            <person name="Moore E."/>
        </authorList>
    </citation>
    <scope>NUCLEOTIDE SEQUENCE [LARGE SCALE GENOMIC DNA]</scope>
    <source>
        <strain evidence="2 3">CCUG 31170</strain>
    </source>
</reference>
<evidence type="ECO:0000313" key="2">
    <source>
        <dbReference type="EMBL" id="OOS01132.1"/>
    </source>
</evidence>
<proteinExistence type="predicted"/>
<evidence type="ECO:0000313" key="3">
    <source>
        <dbReference type="Proteomes" id="UP000190023"/>
    </source>
</evidence>
<evidence type="ECO:0000259" key="1">
    <source>
        <dbReference type="Pfam" id="PF06048"/>
    </source>
</evidence>
<dbReference type="Proteomes" id="UP000190023">
    <property type="component" value="Unassembled WGS sequence"/>
</dbReference>
<gene>
    <name evidence="2" type="ORF">B0188_10110</name>
</gene>
<organism evidence="2 3">
    <name type="scientific">[Haemophilus] felis</name>
    <dbReference type="NCBI Taxonomy" id="123822"/>
    <lineage>
        <taxon>Bacteria</taxon>
        <taxon>Pseudomonadati</taxon>
        <taxon>Pseudomonadota</taxon>
        <taxon>Gammaproteobacteria</taxon>
        <taxon>Pasteurellales</taxon>
        <taxon>Pasteurellaceae</taxon>
    </lineage>
</organism>
<accession>A0A1T0AVT9</accession>
<name>A0A1T0AVT9_9PAST</name>